<feature type="domain" description="UDP-galactopyranose mutase C-terminal" evidence="6">
    <location>
        <begin position="147"/>
        <end position="348"/>
    </location>
</feature>
<evidence type="ECO:0000259" key="6">
    <source>
        <dbReference type="Pfam" id="PF03275"/>
    </source>
</evidence>
<evidence type="ECO:0000313" key="9">
    <source>
        <dbReference type="Proteomes" id="UP000013783"/>
    </source>
</evidence>
<evidence type="ECO:0000256" key="3">
    <source>
        <dbReference type="ARBA" id="ARBA00022630"/>
    </source>
</evidence>
<evidence type="ECO:0000256" key="4">
    <source>
        <dbReference type="ARBA" id="ARBA00022827"/>
    </source>
</evidence>
<dbReference type="FunFam" id="3.40.50.720:FF:000397">
    <property type="entry name" value="UDP-galactopyranose mutase"/>
    <property type="match status" value="1"/>
</dbReference>
<dbReference type="Proteomes" id="UP000014148">
    <property type="component" value="Unassembled WGS sequence"/>
</dbReference>
<dbReference type="InterPro" id="IPR015899">
    <property type="entry name" value="UDP-GalPyranose_mutase_C"/>
</dbReference>
<dbReference type="eggNOG" id="COG0562">
    <property type="taxonomic scope" value="Bacteria"/>
</dbReference>
<dbReference type="Pfam" id="PF03275">
    <property type="entry name" value="GLF"/>
    <property type="match status" value="1"/>
</dbReference>
<keyword evidence="10" id="KW-1185">Reference proteome</keyword>
<dbReference type="EMBL" id="AJAK01000028">
    <property type="protein sequence ID" value="EOH72863.1"/>
    <property type="molecule type" value="Genomic_DNA"/>
</dbReference>
<dbReference type="InterPro" id="IPR004379">
    <property type="entry name" value="UDP-GALP_mutase"/>
</dbReference>
<evidence type="ECO:0000313" key="8">
    <source>
        <dbReference type="EMBL" id="EOT67411.1"/>
    </source>
</evidence>
<dbReference type="STRING" id="71451.RV07_GL003323"/>
<comment type="cofactor">
    <cofactor evidence="1">
        <name>FAD</name>
        <dbReference type="ChEBI" id="CHEBI:57692"/>
    </cofactor>
</comment>
<dbReference type="PANTHER" id="PTHR21197:SF0">
    <property type="entry name" value="UDP-GALACTOPYRANOSE MUTASE"/>
    <property type="match status" value="1"/>
</dbReference>
<dbReference type="GO" id="GO:0005829">
    <property type="term" value="C:cytosol"/>
    <property type="evidence" value="ECO:0007669"/>
    <property type="project" value="TreeGrafter"/>
</dbReference>
<dbReference type="Proteomes" id="UP000013783">
    <property type="component" value="Unassembled WGS sequence"/>
</dbReference>
<dbReference type="NCBIfam" id="TIGR00031">
    <property type="entry name" value="UDP-GALP_mutase"/>
    <property type="match status" value="1"/>
</dbReference>
<name>R2NPE6_9ENTE</name>
<dbReference type="PATRIC" id="fig|1158601.3.peg.3717"/>
<evidence type="ECO:0000313" key="7">
    <source>
        <dbReference type="EMBL" id="EOH72863.1"/>
    </source>
</evidence>
<keyword evidence="4" id="KW-0274">FAD</keyword>
<dbReference type="SUPFAM" id="SSF51971">
    <property type="entry name" value="Nucleotide-binding domain"/>
    <property type="match status" value="1"/>
</dbReference>
<accession>R2NPE6</accession>
<dbReference type="Gene3D" id="3.40.50.720">
    <property type="entry name" value="NAD(P)-binding Rossmann-like Domain"/>
    <property type="match status" value="3"/>
</dbReference>
<keyword evidence="5" id="KW-0413">Isomerase</keyword>
<evidence type="ECO:0000256" key="1">
    <source>
        <dbReference type="ARBA" id="ARBA00001974"/>
    </source>
</evidence>
<evidence type="ECO:0000256" key="2">
    <source>
        <dbReference type="ARBA" id="ARBA00009321"/>
    </source>
</evidence>
<organism evidence="7 9">
    <name type="scientific">Enterococcus malodoratus ATCC 43197</name>
    <dbReference type="NCBI Taxonomy" id="1158601"/>
    <lineage>
        <taxon>Bacteria</taxon>
        <taxon>Bacillati</taxon>
        <taxon>Bacillota</taxon>
        <taxon>Bacilli</taxon>
        <taxon>Lactobacillales</taxon>
        <taxon>Enterococcaceae</taxon>
        <taxon>Enterococcus</taxon>
    </lineage>
</organism>
<dbReference type="EMBL" id="ASWA01000003">
    <property type="protein sequence ID" value="EOT67411.1"/>
    <property type="molecule type" value="Genomic_DNA"/>
</dbReference>
<dbReference type="GO" id="GO:0050660">
    <property type="term" value="F:flavin adenine dinucleotide binding"/>
    <property type="evidence" value="ECO:0007669"/>
    <property type="project" value="TreeGrafter"/>
</dbReference>
<evidence type="ECO:0000313" key="10">
    <source>
        <dbReference type="Proteomes" id="UP000014148"/>
    </source>
</evidence>
<dbReference type="RefSeq" id="WP_010742523.1">
    <property type="nucleotide sequence ID" value="NZ_KB946251.1"/>
</dbReference>
<dbReference type="PANTHER" id="PTHR21197">
    <property type="entry name" value="UDP-GALACTOPYRANOSE MUTASE"/>
    <property type="match status" value="1"/>
</dbReference>
<reference evidence="8 10" key="2">
    <citation type="submission" date="2013-03" db="EMBL/GenBank/DDBJ databases">
        <title>The Genome Sequence of Enterococcus malodoratus ATCC_43197 (PacBio/Illumina hybrid assembly).</title>
        <authorList>
            <consortium name="The Broad Institute Genomics Platform"/>
            <consortium name="The Broad Institute Genome Sequencing Center for Infectious Disease"/>
            <person name="Earl A."/>
            <person name="Russ C."/>
            <person name="Gilmore M."/>
            <person name="Surin D."/>
            <person name="Walker B."/>
            <person name="Young S."/>
            <person name="Zeng Q."/>
            <person name="Gargeya S."/>
            <person name="Fitzgerald M."/>
            <person name="Haas B."/>
            <person name="Abouelleil A."/>
            <person name="Allen A.W."/>
            <person name="Alvarado L."/>
            <person name="Arachchi H.M."/>
            <person name="Berlin A.M."/>
            <person name="Chapman S.B."/>
            <person name="Gainer-Dewar J."/>
            <person name="Goldberg J."/>
            <person name="Griggs A."/>
            <person name="Gujja S."/>
            <person name="Hansen M."/>
            <person name="Howarth C."/>
            <person name="Imamovic A."/>
            <person name="Ireland A."/>
            <person name="Larimer J."/>
            <person name="McCowan C."/>
            <person name="Murphy C."/>
            <person name="Pearson M."/>
            <person name="Poon T.W."/>
            <person name="Priest M."/>
            <person name="Roberts A."/>
            <person name="Saif S."/>
            <person name="Shea T."/>
            <person name="Sisk P."/>
            <person name="Sykes S."/>
            <person name="Wortman J."/>
            <person name="Nusbaum C."/>
            <person name="Birren B."/>
        </authorList>
    </citation>
    <scope>NUCLEOTIDE SEQUENCE [LARGE SCALE GENOMIC DNA]</scope>
    <source>
        <strain evidence="8 10">ATCC 43197</strain>
    </source>
</reference>
<proteinExistence type="inferred from homology"/>
<reference evidence="7 9" key="1">
    <citation type="submission" date="2013-02" db="EMBL/GenBank/DDBJ databases">
        <title>The Genome Sequence of Enterococcus malodoratus ATCC_43197.</title>
        <authorList>
            <consortium name="The Broad Institute Genome Sequencing Platform"/>
            <consortium name="The Broad Institute Genome Sequencing Center for Infectious Disease"/>
            <person name="Earl A.M."/>
            <person name="Gilmore M.S."/>
            <person name="Lebreton F."/>
            <person name="Walker B."/>
            <person name="Young S.K."/>
            <person name="Zeng Q."/>
            <person name="Gargeya S."/>
            <person name="Fitzgerald M."/>
            <person name="Haas B."/>
            <person name="Abouelleil A."/>
            <person name="Alvarado L."/>
            <person name="Arachchi H.M."/>
            <person name="Berlin A.M."/>
            <person name="Chapman S.B."/>
            <person name="Dewar J."/>
            <person name="Goldberg J."/>
            <person name="Griggs A."/>
            <person name="Gujja S."/>
            <person name="Hansen M."/>
            <person name="Howarth C."/>
            <person name="Imamovic A."/>
            <person name="Larimer J."/>
            <person name="McCowan C."/>
            <person name="Murphy C."/>
            <person name="Neiman D."/>
            <person name="Pearson M."/>
            <person name="Priest M."/>
            <person name="Roberts A."/>
            <person name="Saif S."/>
            <person name="Shea T."/>
            <person name="Sisk P."/>
            <person name="Sykes S."/>
            <person name="Wortman J."/>
            <person name="Nusbaum C."/>
            <person name="Birren B."/>
        </authorList>
    </citation>
    <scope>NUCLEOTIDE SEQUENCE [LARGE SCALE GENOMIC DNA]</scope>
    <source>
        <strain evidence="7 9">ATCC 43197</strain>
    </source>
</reference>
<gene>
    <name evidence="8" type="ORF">I585_02932</name>
    <name evidence="7" type="ORF">UAI_03747</name>
</gene>
<sequence length="371" mass="44128">MTSYLVVGSGLFGSVFAEQMANNGDKVTVLEKRDHIAGNIYTKEVSNIQVHKYGAHIFHTSNKKVWDYINQFADFNRFTNTPMAFSKSELYNLPFNMNTFYTLWGVKDPWKAKEKIAEQSKRYRSREPRNLEEQALSLVGRDIYEILIKEYTEKQWGRPCEKLPAFIIRRLPVRFTFDNNYFDDLYQGIPVGGYTQIIERMLDHPNIEIKLMTDFLANKAEWLSKYEKVIYTGMIDEFYDYCFGELEYRSLAFEHEHFAHSNYQGNAVINYIDKTIPYTRIIEHKHFEFGDQKNTIITKEYPQKWYKGEEPFYPINNEENQHIYHKYEKLSQENSQVLFGGRLGRYRYYDMHQVIDEALNLADKLIVHKVK</sequence>
<dbReference type="SUPFAM" id="SSF54373">
    <property type="entry name" value="FAD-linked reductases, C-terminal domain"/>
    <property type="match status" value="1"/>
</dbReference>
<dbReference type="Pfam" id="PF13450">
    <property type="entry name" value="NAD_binding_8"/>
    <property type="match status" value="1"/>
</dbReference>
<dbReference type="GO" id="GO:0008767">
    <property type="term" value="F:UDP-galactopyranose mutase activity"/>
    <property type="evidence" value="ECO:0007669"/>
    <property type="project" value="InterPro"/>
</dbReference>
<keyword evidence="3" id="KW-0285">Flavoprotein</keyword>
<protein>
    <submittedName>
        <fullName evidence="7">UDP-galactopyranose mutase</fullName>
    </submittedName>
</protein>
<comment type="caution">
    <text evidence="7">The sequence shown here is derived from an EMBL/GenBank/DDBJ whole genome shotgun (WGS) entry which is preliminary data.</text>
</comment>
<evidence type="ECO:0000256" key="5">
    <source>
        <dbReference type="ARBA" id="ARBA00023235"/>
    </source>
</evidence>
<dbReference type="AlphaFoldDB" id="R2NPE6"/>
<dbReference type="OrthoDB" id="9769600at2"/>
<comment type="similarity">
    <text evidence="2">Belongs to the UDP-galactopyranose/dTDP-fucopyranose mutase family.</text>
</comment>